<reference evidence="2 3" key="1">
    <citation type="submission" date="2018-04" db="EMBL/GenBank/DDBJ databases">
        <title>Genome sequencing of Flavobacterium sp. HYN0048.</title>
        <authorList>
            <person name="Yi H."/>
            <person name="Baek C."/>
        </authorList>
    </citation>
    <scope>NUCLEOTIDE SEQUENCE [LARGE SCALE GENOMIC DNA]</scope>
    <source>
        <strain evidence="2 3">HYN0048</strain>
    </source>
</reference>
<protein>
    <recommendedName>
        <fullName evidence="4">Lipoprotein</fullName>
    </recommendedName>
</protein>
<evidence type="ECO:0000256" key="1">
    <source>
        <dbReference type="SAM" id="SignalP"/>
    </source>
</evidence>
<name>A0A2S0RG84_9FLAO</name>
<evidence type="ECO:0000313" key="3">
    <source>
        <dbReference type="Proteomes" id="UP000244193"/>
    </source>
</evidence>
<proteinExistence type="predicted"/>
<dbReference type="RefSeq" id="WP_108372416.1">
    <property type="nucleotide sequence ID" value="NZ_CP028811.1"/>
</dbReference>
<sequence>MKFLKIILLFLICIVFHACDTSSFAEIINKTDKEITVEIFYNRSELEKVPGLKSIKPYFNNDAQLINFDSVSMIGRLKINPNDTLIIDSNRGSNPRFKFIRTLKIFADDTIKLNNQNEISKSFKETSPGIFAFEFK</sequence>
<dbReference type="OrthoDB" id="1369143at2"/>
<dbReference type="AlphaFoldDB" id="A0A2S0RG84"/>
<evidence type="ECO:0008006" key="4">
    <source>
        <dbReference type="Google" id="ProtNLM"/>
    </source>
</evidence>
<feature type="signal peptide" evidence="1">
    <location>
        <begin position="1"/>
        <end position="18"/>
    </location>
</feature>
<feature type="chain" id="PRO_5015403784" description="Lipoprotein" evidence="1">
    <location>
        <begin position="19"/>
        <end position="136"/>
    </location>
</feature>
<gene>
    <name evidence="2" type="ORF">HYN48_13105</name>
</gene>
<dbReference type="KEGG" id="fmg:HYN48_13105"/>
<accession>A0A2S0RG84</accession>
<keyword evidence="1" id="KW-0732">Signal</keyword>
<dbReference type="EMBL" id="CP028811">
    <property type="protein sequence ID" value="AWA30937.1"/>
    <property type="molecule type" value="Genomic_DNA"/>
</dbReference>
<evidence type="ECO:0000313" key="2">
    <source>
        <dbReference type="EMBL" id="AWA30937.1"/>
    </source>
</evidence>
<organism evidence="2 3">
    <name type="scientific">Flavobacterium magnum</name>
    <dbReference type="NCBI Taxonomy" id="2162713"/>
    <lineage>
        <taxon>Bacteria</taxon>
        <taxon>Pseudomonadati</taxon>
        <taxon>Bacteroidota</taxon>
        <taxon>Flavobacteriia</taxon>
        <taxon>Flavobacteriales</taxon>
        <taxon>Flavobacteriaceae</taxon>
        <taxon>Flavobacterium</taxon>
    </lineage>
</organism>
<keyword evidence="3" id="KW-1185">Reference proteome</keyword>
<dbReference type="Proteomes" id="UP000244193">
    <property type="component" value="Chromosome"/>
</dbReference>